<feature type="domain" description="ABC transporter" evidence="5">
    <location>
        <begin position="3"/>
        <end position="234"/>
    </location>
</feature>
<evidence type="ECO:0000256" key="4">
    <source>
        <dbReference type="ARBA" id="ARBA00022840"/>
    </source>
</evidence>
<reference evidence="6" key="1">
    <citation type="journal article" date="2014" name="Int. J. Syst. Evol. Microbiol.">
        <title>Complete genome sequence of Corynebacterium casei LMG S-19264T (=DSM 44701T), isolated from a smear-ripened cheese.</title>
        <authorList>
            <consortium name="US DOE Joint Genome Institute (JGI-PGF)"/>
            <person name="Walter F."/>
            <person name="Albersmeier A."/>
            <person name="Kalinowski J."/>
            <person name="Ruckert C."/>
        </authorList>
    </citation>
    <scope>NUCLEOTIDE SEQUENCE</scope>
    <source>
        <strain evidence="6">KCTC 42249</strain>
    </source>
</reference>
<dbReference type="PROSITE" id="PS50893">
    <property type="entry name" value="ABC_TRANSPORTER_2"/>
    <property type="match status" value="1"/>
</dbReference>
<dbReference type="GO" id="GO:0005524">
    <property type="term" value="F:ATP binding"/>
    <property type="evidence" value="ECO:0007669"/>
    <property type="project" value="UniProtKB-KW"/>
</dbReference>
<evidence type="ECO:0000256" key="1">
    <source>
        <dbReference type="ARBA" id="ARBA00005417"/>
    </source>
</evidence>
<dbReference type="CDD" id="cd03214">
    <property type="entry name" value="ABC_Iron-Siderophores_B12_Hemin"/>
    <property type="match status" value="1"/>
</dbReference>
<sequence length="268" mass="29094">MMLRAENLGWTVRSTAIVRDISLSVREGEMLGILGPNGSGKSTLMKMLAGILAPSSGTVTLKGQPMAALPRRSIAQILAFVEQHAGTAERITVQDAVELGRTPWLSAIEPWSPRDDAIVGRALADVDMAAMTKRLWHTLSGGEQQRVHLARALAQQPTILLLDEPTNHLDIEHQLAILGLVRALPITTVVALHDLNQAMNCDRVAVLDGGRLVQIGPPSEVLTAQLMREVFNVRASFLVDPEDNSRVIRFQPLGTPAVNPTLIKEDHS</sequence>
<keyword evidence="7" id="KW-1185">Reference proteome</keyword>
<dbReference type="PANTHER" id="PTHR42794">
    <property type="entry name" value="HEMIN IMPORT ATP-BINDING PROTEIN HMUV"/>
    <property type="match status" value="1"/>
</dbReference>
<dbReference type="Pfam" id="PF00005">
    <property type="entry name" value="ABC_tran"/>
    <property type="match status" value="1"/>
</dbReference>
<comment type="similarity">
    <text evidence="1">Belongs to the ABC transporter superfamily.</text>
</comment>
<dbReference type="SMART" id="SM00382">
    <property type="entry name" value="AAA"/>
    <property type="match status" value="1"/>
</dbReference>
<proteinExistence type="inferred from homology"/>
<keyword evidence="4" id="KW-0067">ATP-binding</keyword>
<dbReference type="SUPFAM" id="SSF52540">
    <property type="entry name" value="P-loop containing nucleoside triphosphate hydrolases"/>
    <property type="match status" value="1"/>
</dbReference>
<dbReference type="GO" id="GO:0016887">
    <property type="term" value="F:ATP hydrolysis activity"/>
    <property type="evidence" value="ECO:0007669"/>
    <property type="project" value="InterPro"/>
</dbReference>
<organism evidence="6 7">
    <name type="scientific">Tianweitania populi</name>
    <dbReference type="NCBI Taxonomy" id="1607949"/>
    <lineage>
        <taxon>Bacteria</taxon>
        <taxon>Pseudomonadati</taxon>
        <taxon>Pseudomonadota</taxon>
        <taxon>Alphaproteobacteria</taxon>
        <taxon>Hyphomicrobiales</taxon>
        <taxon>Phyllobacteriaceae</taxon>
        <taxon>Tianweitania</taxon>
    </lineage>
</organism>
<evidence type="ECO:0000313" key="6">
    <source>
        <dbReference type="EMBL" id="GHD05391.1"/>
    </source>
</evidence>
<gene>
    <name evidence="6" type="ORF">GCM10016234_01330</name>
</gene>
<evidence type="ECO:0000313" key="7">
    <source>
        <dbReference type="Proteomes" id="UP000630142"/>
    </source>
</evidence>
<dbReference type="EMBL" id="BMZQ01000001">
    <property type="protein sequence ID" value="GHD05391.1"/>
    <property type="molecule type" value="Genomic_DNA"/>
</dbReference>
<keyword evidence="2" id="KW-0813">Transport</keyword>
<keyword evidence="3" id="KW-0547">Nucleotide-binding</keyword>
<dbReference type="InterPro" id="IPR003593">
    <property type="entry name" value="AAA+_ATPase"/>
</dbReference>
<reference evidence="6" key="2">
    <citation type="submission" date="2020-09" db="EMBL/GenBank/DDBJ databases">
        <authorList>
            <person name="Sun Q."/>
            <person name="Kim S."/>
        </authorList>
    </citation>
    <scope>NUCLEOTIDE SEQUENCE</scope>
    <source>
        <strain evidence="6">KCTC 42249</strain>
    </source>
</reference>
<comment type="caution">
    <text evidence="6">The sequence shown here is derived from an EMBL/GenBank/DDBJ whole genome shotgun (WGS) entry which is preliminary data.</text>
</comment>
<dbReference type="FunFam" id="3.40.50.300:FF:000134">
    <property type="entry name" value="Iron-enterobactin ABC transporter ATP-binding protein"/>
    <property type="match status" value="1"/>
</dbReference>
<evidence type="ECO:0000259" key="5">
    <source>
        <dbReference type="PROSITE" id="PS50893"/>
    </source>
</evidence>
<name>A0A8J3GJ13_9HYPH</name>
<dbReference type="InterPro" id="IPR027417">
    <property type="entry name" value="P-loop_NTPase"/>
</dbReference>
<dbReference type="RefSeq" id="WP_189500907.1">
    <property type="nucleotide sequence ID" value="NZ_BMZQ01000001.1"/>
</dbReference>
<dbReference type="Gene3D" id="3.40.50.300">
    <property type="entry name" value="P-loop containing nucleotide triphosphate hydrolases"/>
    <property type="match status" value="1"/>
</dbReference>
<evidence type="ECO:0000256" key="2">
    <source>
        <dbReference type="ARBA" id="ARBA00022448"/>
    </source>
</evidence>
<protein>
    <submittedName>
        <fullName evidence="6">Histidinol-phosphatase</fullName>
    </submittedName>
</protein>
<accession>A0A8J3GJ13</accession>
<dbReference type="PANTHER" id="PTHR42794:SF2">
    <property type="entry name" value="ABC TRANSPORTER ATP-BINDING PROTEIN"/>
    <property type="match status" value="1"/>
</dbReference>
<dbReference type="Proteomes" id="UP000630142">
    <property type="component" value="Unassembled WGS sequence"/>
</dbReference>
<evidence type="ECO:0000256" key="3">
    <source>
        <dbReference type="ARBA" id="ARBA00022741"/>
    </source>
</evidence>
<dbReference type="InterPro" id="IPR003439">
    <property type="entry name" value="ABC_transporter-like_ATP-bd"/>
</dbReference>
<dbReference type="AlphaFoldDB" id="A0A8J3GJ13"/>